<evidence type="ECO:0000313" key="2">
    <source>
        <dbReference type="Proteomes" id="UP001177260"/>
    </source>
</evidence>
<comment type="caution">
    <text evidence="1">The sequence shown here is derived from an EMBL/GenBank/DDBJ whole genome shotgun (WGS) entry which is preliminary data.</text>
</comment>
<name>A0ACC3AW58_9EURO</name>
<sequence length="831" mass="92073">MSSTQRALLIAAPFEGLNGTLYDAESILRVLESKGFNTDTCFGENATRSGIFAAWERLISETKEDDAVVLYYSGHGGLVQSPQGDRSVESNDVAPPSTPWRYQFLVPVDYDQSTESDFRGILDVEISHVLRQLTERTRNVTVILDCCHSGRMFRAPMLEGQARQKSLKDVQFHQVAQHITAMQGQGQLEGQGFLTGNPHAVRVVATAPSESAWEYMNPRGEWCGTYTEALVKVIEDCWGHEMSWKTIFLRVRQLVNNRFPGQHPQVEGPETRVPFSLRQAPSCVLQIKIVNGQPIIQGGSVLGVRTGNTYTIVPLSMNDQQVSGDDLPEATVTNVAAFKAKVKLSSMPSWLSLSSVGALAVLKRESIDKHPIQVPESLSFLRDHVEESTLLRCHTADESEPPLMEFREQDESFALFNQQGVELGSSPLNEEESSRRGKNLIVTAERLVRAQRVLSLTCEKPVDKLDHMLYHEIGVVEDEQPTRSSQVGGEDYHVLEKESVYIKLHNRGRETVYVSVFDINVAGEVSFITQTNPEGIELPEERSTVLGSDDFGELMGLEITWPKDVSKKLPIDEQFLLIITNTPMDVRYLADSVNIEHATGRDAARAISTAKIQYDVVHLKFKLHPAGQKDEVDKMNEAQQEHGFPSSCITCSEEPIRAANILDVEHVPGWNELPFSPPTTMAKGLLGAIVRTAQRIPPCVWVINKHSEEITVTISKYRPNRLLTGVGLNASATGAGLDFSSSTWVGPATKKTLAPQACGKGQCMAVFPLWTRKEGFGVISVFRGPQKELFIENDRVPLGATVYFNGEADFDIVEYGQATTGQHNSRISLTV</sequence>
<keyword evidence="2" id="KW-1185">Reference proteome</keyword>
<gene>
    <name evidence="1" type="ORF">N8T08_008156</name>
</gene>
<dbReference type="Proteomes" id="UP001177260">
    <property type="component" value="Unassembled WGS sequence"/>
</dbReference>
<evidence type="ECO:0000313" key="1">
    <source>
        <dbReference type="EMBL" id="KAK1142074.1"/>
    </source>
</evidence>
<accession>A0ACC3AW58</accession>
<organism evidence="1 2">
    <name type="scientific">Aspergillus melleus</name>
    <dbReference type="NCBI Taxonomy" id="138277"/>
    <lineage>
        <taxon>Eukaryota</taxon>
        <taxon>Fungi</taxon>
        <taxon>Dikarya</taxon>
        <taxon>Ascomycota</taxon>
        <taxon>Pezizomycotina</taxon>
        <taxon>Eurotiomycetes</taxon>
        <taxon>Eurotiomycetidae</taxon>
        <taxon>Eurotiales</taxon>
        <taxon>Aspergillaceae</taxon>
        <taxon>Aspergillus</taxon>
        <taxon>Aspergillus subgen. Circumdati</taxon>
    </lineage>
</organism>
<reference evidence="1 2" key="1">
    <citation type="journal article" date="2023" name="ACS Omega">
        <title>Identification of the Neoaspergillic Acid Biosynthesis Gene Cluster by Establishing an In Vitro CRISPR-Ribonucleoprotein Genetic System in Aspergillus melleus.</title>
        <authorList>
            <person name="Yuan B."/>
            <person name="Grau M.F."/>
            <person name="Murata R.M."/>
            <person name="Torok T."/>
            <person name="Venkateswaran K."/>
            <person name="Stajich J.E."/>
            <person name="Wang C.C.C."/>
        </authorList>
    </citation>
    <scope>NUCLEOTIDE SEQUENCE [LARGE SCALE GENOMIC DNA]</scope>
    <source>
        <strain evidence="1 2">IMV 1140</strain>
    </source>
</reference>
<dbReference type="EMBL" id="JAOPJF010000054">
    <property type="protein sequence ID" value="KAK1142074.1"/>
    <property type="molecule type" value="Genomic_DNA"/>
</dbReference>
<proteinExistence type="predicted"/>
<protein>
    <submittedName>
        <fullName evidence="1">Uncharacterized protein</fullName>
    </submittedName>
</protein>